<dbReference type="Pfam" id="PF14742">
    <property type="entry name" value="GDE_N_bis"/>
    <property type="match status" value="1"/>
</dbReference>
<organism evidence="3 4">
    <name type="scientific">Fodinisporobacter ferrooxydans</name>
    <dbReference type="NCBI Taxonomy" id="2901836"/>
    <lineage>
        <taxon>Bacteria</taxon>
        <taxon>Bacillati</taxon>
        <taxon>Bacillota</taxon>
        <taxon>Bacilli</taxon>
        <taxon>Bacillales</taxon>
        <taxon>Alicyclobacillaceae</taxon>
        <taxon>Fodinisporobacter</taxon>
    </lineage>
</organism>
<reference evidence="3" key="1">
    <citation type="submission" date="2021-12" db="EMBL/GenBank/DDBJ databases">
        <title>Alicyclobacillaceae gen. nov., sp. nov., isolated from chalcocite enrichment system.</title>
        <authorList>
            <person name="Jiang Z."/>
        </authorList>
    </citation>
    <scope>NUCLEOTIDE SEQUENCE</scope>
    <source>
        <strain evidence="3">MYW30-H2</strain>
    </source>
</reference>
<dbReference type="InterPro" id="IPR032856">
    <property type="entry name" value="GDE_N_bis"/>
</dbReference>
<dbReference type="EMBL" id="CP089291">
    <property type="protein sequence ID" value="UOF92391.1"/>
    <property type="molecule type" value="Genomic_DNA"/>
</dbReference>
<feature type="domain" description="Mannosylglycerate hydrolase MGH1-like glycoside hydrolase" evidence="2">
    <location>
        <begin position="332"/>
        <end position="598"/>
    </location>
</feature>
<dbReference type="RefSeq" id="WP_347439061.1">
    <property type="nucleotide sequence ID" value="NZ_CP089291.1"/>
</dbReference>
<evidence type="ECO:0000313" key="3">
    <source>
        <dbReference type="EMBL" id="UOF92391.1"/>
    </source>
</evidence>
<dbReference type="Proteomes" id="UP000830167">
    <property type="component" value="Chromosome"/>
</dbReference>
<protein>
    <submittedName>
        <fullName evidence="3">Amylo-alpha-1,6-glucosidase</fullName>
    </submittedName>
</protein>
<dbReference type="Gene3D" id="1.50.10.10">
    <property type="match status" value="1"/>
</dbReference>
<gene>
    <name evidence="3" type="ORF">LSG31_09650</name>
</gene>
<dbReference type="InterPro" id="IPR012341">
    <property type="entry name" value="6hp_glycosidase-like_sf"/>
</dbReference>
<evidence type="ECO:0000259" key="1">
    <source>
        <dbReference type="Pfam" id="PF14742"/>
    </source>
</evidence>
<accession>A0ABY4CT03</accession>
<evidence type="ECO:0000259" key="2">
    <source>
        <dbReference type="Pfam" id="PF22422"/>
    </source>
</evidence>
<dbReference type="SUPFAM" id="SSF48208">
    <property type="entry name" value="Six-hairpin glycosidases"/>
    <property type="match status" value="1"/>
</dbReference>
<name>A0ABY4CT03_9BACL</name>
<evidence type="ECO:0000313" key="4">
    <source>
        <dbReference type="Proteomes" id="UP000830167"/>
    </source>
</evidence>
<sequence>MEHRIIKEDNLFLFSSHSGDISQEHAQGYGLFTKDTRFLSEYRISTTDVPFYLLHSAADQNYKGKLIYTNREVRHGDAHILRADSVLWTRQRWIYQDVFYETIEFDNRGVEHAEFEMHVDLAADFLDMFAVRGYEHGNRGEMRQPDIQPREVTFRYTGSDQVKRATKIVFDQAPVQSKIVDEDRMVVRSVFHVRLPAGQTCVFRIAIQPEIEDGSVKQAIAPKTDQEALAELESSYETWRNSCVQVESDNEQFDEWIHRSIQDIRVLLTDLGHGWFPVAGTPIYAVPFGRDSIIAAIQTLIMNPSIARSTLLTLADYPGTKIDPWRDEQPGKILHEIRYGELANTNTIPHTPYYGTIDATPLFLVLLAEYVEWTGDQSIVTQLLPQVEGAINWIFQYGDRDQDFYVEYYQESSKGIANQGWKDSGDSVRHADGRFAEAPIALIEVQGYVYDAFQKLAVLFEHMGRIEQARKLSQFAQQLRQKFQQDFWCDSLDFPPVALDKEKQPVGTVTSNPGHALWSGIYREEQAKRVAEVLTGPLMFSGYGIRTMASSEVPYNPASYHNGSVWPHDNSLIALGMKKYGLHAQANTVIEGLFRAAKSFEYRRLPELFCGFDFEQGDPVPYPVACSPQAWAAGTAPVLLQTMLGLFPSCLQRKIYLNPQLIKGVNNLRIRNLRIHNGTLAINVERSTADGAVKCVVLENTTGLDVVLMNGCIHR</sequence>
<feature type="domain" description="Putative glycogen debranching enzyme N-terminal" evidence="1">
    <location>
        <begin position="6"/>
        <end position="204"/>
    </location>
</feature>
<proteinExistence type="predicted"/>
<keyword evidence="4" id="KW-1185">Reference proteome</keyword>
<dbReference type="InterPro" id="IPR008928">
    <property type="entry name" value="6-hairpin_glycosidase_sf"/>
</dbReference>
<dbReference type="Pfam" id="PF22422">
    <property type="entry name" value="MGH1-like_GH"/>
    <property type="match status" value="1"/>
</dbReference>
<dbReference type="InterPro" id="IPR054491">
    <property type="entry name" value="MGH1-like_GH"/>
</dbReference>